<protein>
    <submittedName>
        <fullName evidence="1">Uncharacterized protein</fullName>
    </submittedName>
</protein>
<dbReference type="EMBL" id="GBRH01230297">
    <property type="protein sequence ID" value="JAD67598.1"/>
    <property type="molecule type" value="Transcribed_RNA"/>
</dbReference>
<reference evidence="1" key="2">
    <citation type="journal article" date="2015" name="Data Brief">
        <title>Shoot transcriptome of the giant reed, Arundo donax.</title>
        <authorList>
            <person name="Barrero R.A."/>
            <person name="Guerrero F.D."/>
            <person name="Moolhuijzen P."/>
            <person name="Goolsby J.A."/>
            <person name="Tidwell J."/>
            <person name="Bellgard S.E."/>
            <person name="Bellgard M.I."/>
        </authorList>
    </citation>
    <scope>NUCLEOTIDE SEQUENCE</scope>
    <source>
        <tissue evidence="1">Shoot tissue taken approximately 20 cm above the soil surface</tissue>
    </source>
</reference>
<sequence length="43" mass="4744">MFSEIQSCSIITVGAMHLVAYTADSTSSMIKLNRFSLADSRLF</sequence>
<proteinExistence type="predicted"/>
<organism evidence="1">
    <name type="scientific">Arundo donax</name>
    <name type="common">Giant reed</name>
    <name type="synonym">Donax arundinaceus</name>
    <dbReference type="NCBI Taxonomy" id="35708"/>
    <lineage>
        <taxon>Eukaryota</taxon>
        <taxon>Viridiplantae</taxon>
        <taxon>Streptophyta</taxon>
        <taxon>Embryophyta</taxon>
        <taxon>Tracheophyta</taxon>
        <taxon>Spermatophyta</taxon>
        <taxon>Magnoliopsida</taxon>
        <taxon>Liliopsida</taxon>
        <taxon>Poales</taxon>
        <taxon>Poaceae</taxon>
        <taxon>PACMAD clade</taxon>
        <taxon>Arundinoideae</taxon>
        <taxon>Arundineae</taxon>
        <taxon>Arundo</taxon>
    </lineage>
</organism>
<dbReference type="AlphaFoldDB" id="A0A0A9BZK1"/>
<evidence type="ECO:0000313" key="1">
    <source>
        <dbReference type="EMBL" id="JAD67598.1"/>
    </source>
</evidence>
<reference evidence="1" key="1">
    <citation type="submission" date="2014-09" db="EMBL/GenBank/DDBJ databases">
        <authorList>
            <person name="Magalhaes I.L.F."/>
            <person name="Oliveira U."/>
            <person name="Santos F.R."/>
            <person name="Vidigal T.H.D.A."/>
            <person name="Brescovit A.D."/>
            <person name="Santos A.J."/>
        </authorList>
    </citation>
    <scope>NUCLEOTIDE SEQUENCE</scope>
    <source>
        <tissue evidence="1">Shoot tissue taken approximately 20 cm above the soil surface</tissue>
    </source>
</reference>
<name>A0A0A9BZK1_ARUDO</name>
<accession>A0A0A9BZK1</accession>